<sequence length="494" mass="56651">MHTLKETRIGVRVLLLLLFYLFLFVGTVFSQHSVISLESPKQNGQDKYVSNPDSILSFDTEGYLNKISIQIDSVSGSEYAIVVVDDFLGEDAYDFALELFNKWGIGKEGLNNGLLLFVVKDRQEYRFISKYGMERVFPDTYLKRIGEKYLIPNIHNHNYDKGVIEASEFIQHILSSPKPIEELESQMPESMPFWDLRNPAFLISMVILFVFISLYVWTHLVIKGILKGKGVKSKNILPISQGMGCMAILMFFSVFVFAFIFSNLGEVYSKKNIPYFIFILCSLILTMKIYTGSSQIHKAFVDEGQKMQALKKYVPLIIVPLLLAPLSWFNVFSLRRLMKRNEERFIPPDNSGNWERVVRRSKMPIEGFLSEGQYKEERLKSRKYEIWKNIKSGEVVTVPWEIKDTFQECSQCKFHTIEVNSKRIIRDSTHRSTGEGQYVDKCHNCTYTLDKEFFTIAKKSRSASSSRGRSRSSSRSSSRRSGSFSDGSTGGGDA</sequence>
<dbReference type="Gene3D" id="3.10.310.50">
    <property type="match status" value="1"/>
</dbReference>
<proteinExistence type="predicted"/>
<dbReference type="Proteomes" id="UP001165302">
    <property type="component" value="Unassembled WGS sequence"/>
</dbReference>
<evidence type="ECO:0000259" key="3">
    <source>
        <dbReference type="Pfam" id="PF04536"/>
    </source>
</evidence>
<name>A0ABS7Z2L5_9SPHI</name>
<evidence type="ECO:0000256" key="2">
    <source>
        <dbReference type="SAM" id="Phobius"/>
    </source>
</evidence>
<feature type="transmembrane region" description="Helical" evidence="2">
    <location>
        <begin position="200"/>
        <end position="222"/>
    </location>
</feature>
<feature type="compositionally biased region" description="Low complexity" evidence="1">
    <location>
        <begin position="462"/>
        <end position="487"/>
    </location>
</feature>
<dbReference type="Pfam" id="PF04536">
    <property type="entry name" value="TPM_phosphatase"/>
    <property type="match status" value="1"/>
</dbReference>
<feature type="transmembrane region" description="Helical" evidence="2">
    <location>
        <begin position="313"/>
        <end position="332"/>
    </location>
</feature>
<feature type="domain" description="TPM" evidence="3">
    <location>
        <begin position="50"/>
        <end position="168"/>
    </location>
</feature>
<dbReference type="InterPro" id="IPR007621">
    <property type="entry name" value="TPM_dom"/>
</dbReference>
<dbReference type="PANTHER" id="PTHR30373">
    <property type="entry name" value="UPF0603 PROTEIN YGCG"/>
    <property type="match status" value="1"/>
</dbReference>
<feature type="transmembrane region" description="Helical" evidence="2">
    <location>
        <begin position="273"/>
        <end position="292"/>
    </location>
</feature>
<evidence type="ECO:0000256" key="1">
    <source>
        <dbReference type="SAM" id="MobiDB-lite"/>
    </source>
</evidence>
<keyword evidence="2" id="KW-0812">Transmembrane</keyword>
<evidence type="ECO:0000313" key="4">
    <source>
        <dbReference type="EMBL" id="MCA5004418.1"/>
    </source>
</evidence>
<accession>A0ABS7Z2L5</accession>
<gene>
    <name evidence="4" type="ORF">IPZ78_04495</name>
</gene>
<feature type="transmembrane region" description="Helical" evidence="2">
    <location>
        <begin position="243"/>
        <end position="261"/>
    </location>
</feature>
<dbReference type="EMBL" id="JADEYP010000005">
    <property type="protein sequence ID" value="MCA5004418.1"/>
    <property type="molecule type" value="Genomic_DNA"/>
</dbReference>
<organism evidence="4 5">
    <name type="scientific">Sphingobacterium bovistauri</name>
    <dbReference type="NCBI Taxonomy" id="2781959"/>
    <lineage>
        <taxon>Bacteria</taxon>
        <taxon>Pseudomonadati</taxon>
        <taxon>Bacteroidota</taxon>
        <taxon>Sphingobacteriia</taxon>
        <taxon>Sphingobacteriales</taxon>
        <taxon>Sphingobacteriaceae</taxon>
        <taxon>Sphingobacterium</taxon>
    </lineage>
</organism>
<feature type="region of interest" description="Disordered" evidence="1">
    <location>
        <begin position="459"/>
        <end position="494"/>
    </location>
</feature>
<comment type="caution">
    <text evidence="4">The sequence shown here is derived from an EMBL/GenBank/DDBJ whole genome shotgun (WGS) entry which is preliminary data.</text>
</comment>
<reference evidence="4" key="1">
    <citation type="submission" date="2020-10" db="EMBL/GenBank/DDBJ databases">
        <authorList>
            <person name="Lu T."/>
            <person name="Wang Q."/>
            <person name="Han X."/>
        </authorList>
    </citation>
    <scope>NUCLEOTIDE SEQUENCE</scope>
    <source>
        <strain evidence="4">WQ 366</strain>
    </source>
</reference>
<dbReference type="PANTHER" id="PTHR30373:SF2">
    <property type="entry name" value="UPF0603 PROTEIN YGCG"/>
    <property type="match status" value="1"/>
</dbReference>
<protein>
    <submittedName>
        <fullName evidence="4">TPM domain-containing protein</fullName>
    </submittedName>
</protein>
<evidence type="ECO:0000313" key="5">
    <source>
        <dbReference type="Proteomes" id="UP001165302"/>
    </source>
</evidence>
<keyword evidence="2" id="KW-1133">Transmembrane helix</keyword>
<keyword evidence="5" id="KW-1185">Reference proteome</keyword>
<keyword evidence="2" id="KW-0472">Membrane</keyword>
<dbReference type="RefSeq" id="WP_225551753.1">
    <property type="nucleotide sequence ID" value="NZ_JADEYP010000005.1"/>
</dbReference>